<reference evidence="20 21" key="1">
    <citation type="journal article" date="2015" name="Nat. Commun.">
        <title>Lucilia cuprina genome unlocks parasitic fly biology to underpin future interventions.</title>
        <authorList>
            <person name="Anstead C.A."/>
            <person name="Korhonen P.K."/>
            <person name="Young N.D."/>
            <person name="Hall R.S."/>
            <person name="Jex A.R."/>
            <person name="Murali S.C."/>
            <person name="Hughes D.S."/>
            <person name="Lee S.F."/>
            <person name="Perry T."/>
            <person name="Stroehlein A.J."/>
            <person name="Ansell B.R."/>
            <person name="Breugelmans B."/>
            <person name="Hofmann A."/>
            <person name="Qu J."/>
            <person name="Dugan S."/>
            <person name="Lee S.L."/>
            <person name="Chao H."/>
            <person name="Dinh H."/>
            <person name="Han Y."/>
            <person name="Doddapaneni H.V."/>
            <person name="Worley K.C."/>
            <person name="Muzny D.M."/>
            <person name="Ioannidis P."/>
            <person name="Waterhouse R.M."/>
            <person name="Zdobnov E.M."/>
            <person name="James P.J."/>
            <person name="Bagnall N.H."/>
            <person name="Kotze A.C."/>
            <person name="Gibbs R.A."/>
            <person name="Richards S."/>
            <person name="Batterham P."/>
            <person name="Gasser R.B."/>
        </authorList>
    </citation>
    <scope>NUCLEOTIDE SEQUENCE [LARGE SCALE GENOMIC DNA]</scope>
    <source>
        <strain evidence="20 21">LS</strain>
        <tissue evidence="20">Full body</tissue>
    </source>
</reference>
<dbReference type="InterPro" id="IPR013780">
    <property type="entry name" value="Glyco_hydro_b"/>
</dbReference>
<evidence type="ECO:0000256" key="16">
    <source>
        <dbReference type="RuleBase" id="RU361134"/>
    </source>
</evidence>
<dbReference type="GO" id="GO:0004556">
    <property type="term" value="F:alpha-amylase activity"/>
    <property type="evidence" value="ECO:0007669"/>
    <property type="project" value="UniProtKB-UniRule"/>
</dbReference>
<feature type="chain" id="PRO_5005536559" description="Alpha-amylase" evidence="17">
    <location>
        <begin position="25"/>
        <end position="503"/>
    </location>
</feature>
<dbReference type="EC" id="3.2.1.1" evidence="6 16"/>
<evidence type="ECO:0000256" key="11">
    <source>
        <dbReference type="ARBA" id="ARBA00023157"/>
    </source>
</evidence>
<dbReference type="CDD" id="cd11317">
    <property type="entry name" value="AmyAc_bac_euk_AmyA"/>
    <property type="match status" value="1"/>
</dbReference>
<evidence type="ECO:0000259" key="18">
    <source>
        <dbReference type="SMART" id="SM00632"/>
    </source>
</evidence>
<dbReference type="OrthoDB" id="550577at2759"/>
<feature type="domain" description="Glycosyl hydrolase family 13 catalytic" evidence="19">
    <location>
        <begin position="33"/>
        <end position="406"/>
    </location>
</feature>
<dbReference type="Proteomes" id="UP000037069">
    <property type="component" value="Unassembled WGS sequence"/>
</dbReference>
<dbReference type="SMART" id="SM00632">
    <property type="entry name" value="Aamy_C"/>
    <property type="match status" value="1"/>
</dbReference>
<keyword evidence="10" id="KW-0106">Calcium</keyword>
<proteinExistence type="inferred from homology"/>
<comment type="similarity">
    <text evidence="4 15">Belongs to the glycosyl hydrolase 13 family.</text>
</comment>
<evidence type="ECO:0000256" key="12">
    <source>
        <dbReference type="ARBA" id="ARBA00023214"/>
    </source>
</evidence>
<dbReference type="GO" id="GO:0046872">
    <property type="term" value="F:metal ion binding"/>
    <property type="evidence" value="ECO:0007669"/>
    <property type="project" value="UniProtKB-KW"/>
</dbReference>
<evidence type="ECO:0000256" key="2">
    <source>
        <dbReference type="ARBA" id="ARBA00001913"/>
    </source>
</evidence>
<keyword evidence="11" id="KW-1015">Disulfide bond</keyword>
<keyword evidence="9 16" id="KW-0378">Hydrolase</keyword>
<comment type="catalytic activity">
    <reaction evidence="1 16">
        <text>Endohydrolysis of (1-&gt;4)-alpha-D-glucosidic linkages in polysaccharides containing three or more (1-&gt;4)-alpha-linked D-glucose units.</text>
        <dbReference type="EC" id="3.2.1.1"/>
    </reaction>
</comment>
<name>A0A0L0CMC5_LUCCU</name>
<sequence length="503" mass="57136">MLKIFRIFLLFLTIYCTFWVKCQKEPHFLGNRSSIVHLFEWTWRDIAKECEDFLGPLGFGGVQISPPNEVREIEGKPWWARYQALSYILTSRSGNQADLSNMIERCHQAGVRIYVDIVVNHMTAYAEGDSIGTAGSRCNYNKRTYPAVPYGPNDFHTPCNIKNYQNASEVRNCQLNTLLDLNQTMPHVRGMIVNYMNKLVDLGVAGFRIDAAKHMWPKDLQIIYGRLKPLNEKFGFPKNSWPYIYQEVIDLGGESVKKTEYSPLGAVTEFKYSTEIGKIFRGKNSLKYLRNWGPEWDMLPSNDSIVFIDNHDNQRGHGAGGADILSFKEPDLYKMAVAFMLAHPYGKVTRLMSSYAFTNTDQGPPLDNKGQIKPPTFLKNQLCDTVNSGWVCEHRWPEIKEMVKFRNFVLGEVLENWWENGENQIAFSRGNKLFVVFNMENDKELQAAVQTGLPQGVYCDILTGLKANNVCTGGQIAVGQDGKALVHLAKGPKALAVYLKEKI</sequence>
<gene>
    <name evidence="20" type="ORF">FF38_09855</name>
</gene>
<dbReference type="SUPFAM" id="SSF51445">
    <property type="entry name" value="(Trans)glycosidases"/>
    <property type="match status" value="1"/>
</dbReference>
<dbReference type="InterPro" id="IPR006047">
    <property type="entry name" value="GH13_cat_dom"/>
</dbReference>
<evidence type="ECO:0000256" key="17">
    <source>
        <dbReference type="SAM" id="SignalP"/>
    </source>
</evidence>
<evidence type="ECO:0000256" key="7">
    <source>
        <dbReference type="ARBA" id="ARBA00022723"/>
    </source>
</evidence>
<evidence type="ECO:0000256" key="13">
    <source>
        <dbReference type="ARBA" id="ARBA00023277"/>
    </source>
</evidence>
<dbReference type="SMART" id="SM00642">
    <property type="entry name" value="Aamy"/>
    <property type="match status" value="1"/>
</dbReference>
<feature type="domain" description="Alpha-amylase C-terminal" evidence="18">
    <location>
        <begin position="415"/>
        <end position="502"/>
    </location>
</feature>
<evidence type="ECO:0000313" key="21">
    <source>
        <dbReference type="Proteomes" id="UP000037069"/>
    </source>
</evidence>
<keyword evidence="21" id="KW-1185">Reference proteome</keyword>
<dbReference type="PANTHER" id="PTHR43447">
    <property type="entry name" value="ALPHA-AMYLASE"/>
    <property type="match status" value="1"/>
</dbReference>
<evidence type="ECO:0000256" key="15">
    <source>
        <dbReference type="RuleBase" id="RU003615"/>
    </source>
</evidence>
<dbReference type="InterPro" id="IPR006046">
    <property type="entry name" value="Alpha_amylase"/>
</dbReference>
<keyword evidence="13 16" id="KW-0119">Carbohydrate metabolism</keyword>
<dbReference type="GO" id="GO:0005975">
    <property type="term" value="P:carbohydrate metabolic process"/>
    <property type="evidence" value="ECO:0007669"/>
    <property type="project" value="InterPro"/>
</dbReference>
<evidence type="ECO:0000259" key="19">
    <source>
        <dbReference type="SMART" id="SM00642"/>
    </source>
</evidence>
<comment type="cofactor">
    <cofactor evidence="3">
        <name>chloride</name>
        <dbReference type="ChEBI" id="CHEBI:17996"/>
    </cofactor>
</comment>
<keyword evidence="12" id="KW-0868">Chloride</keyword>
<evidence type="ECO:0000256" key="6">
    <source>
        <dbReference type="ARBA" id="ARBA00012595"/>
    </source>
</evidence>
<dbReference type="Gene3D" id="3.20.20.80">
    <property type="entry name" value="Glycosidases"/>
    <property type="match status" value="1"/>
</dbReference>
<dbReference type="AlphaFoldDB" id="A0A0L0CMC5"/>
<evidence type="ECO:0000256" key="5">
    <source>
        <dbReference type="ARBA" id="ARBA00011245"/>
    </source>
</evidence>
<accession>A0A0L0CMC5</accession>
<dbReference type="InterPro" id="IPR006048">
    <property type="entry name" value="A-amylase/branching_C"/>
</dbReference>
<dbReference type="PRINTS" id="PR00110">
    <property type="entry name" value="ALPHAAMYLASE"/>
</dbReference>
<evidence type="ECO:0000313" key="20">
    <source>
        <dbReference type="EMBL" id="KNC33450.1"/>
    </source>
</evidence>
<organism evidence="20 21">
    <name type="scientific">Lucilia cuprina</name>
    <name type="common">Green bottle fly</name>
    <name type="synonym">Australian sheep blowfly</name>
    <dbReference type="NCBI Taxonomy" id="7375"/>
    <lineage>
        <taxon>Eukaryota</taxon>
        <taxon>Metazoa</taxon>
        <taxon>Ecdysozoa</taxon>
        <taxon>Arthropoda</taxon>
        <taxon>Hexapoda</taxon>
        <taxon>Insecta</taxon>
        <taxon>Pterygota</taxon>
        <taxon>Neoptera</taxon>
        <taxon>Endopterygota</taxon>
        <taxon>Diptera</taxon>
        <taxon>Brachycera</taxon>
        <taxon>Muscomorpha</taxon>
        <taxon>Oestroidea</taxon>
        <taxon>Calliphoridae</taxon>
        <taxon>Luciliinae</taxon>
        <taxon>Lucilia</taxon>
    </lineage>
</organism>
<dbReference type="EMBL" id="JRES01000195">
    <property type="protein sequence ID" value="KNC33450.1"/>
    <property type="molecule type" value="Genomic_DNA"/>
</dbReference>
<dbReference type="InterPro" id="IPR017853">
    <property type="entry name" value="GH"/>
</dbReference>
<keyword evidence="8 17" id="KW-0732">Signal</keyword>
<dbReference type="Pfam" id="PF00128">
    <property type="entry name" value="Alpha-amylase"/>
    <property type="match status" value="1"/>
</dbReference>
<keyword evidence="14 16" id="KW-0326">Glycosidase</keyword>
<comment type="caution">
    <text evidence="20">The sequence shown here is derived from an EMBL/GenBank/DDBJ whole genome shotgun (WGS) entry which is preliminary data.</text>
</comment>
<keyword evidence="7" id="KW-0479">Metal-binding</keyword>
<evidence type="ECO:0000256" key="4">
    <source>
        <dbReference type="ARBA" id="ARBA00008061"/>
    </source>
</evidence>
<comment type="cofactor">
    <cofactor evidence="2">
        <name>Ca(2+)</name>
        <dbReference type="ChEBI" id="CHEBI:29108"/>
    </cofactor>
</comment>
<dbReference type="SUPFAM" id="SSF51011">
    <property type="entry name" value="Glycosyl hydrolase domain"/>
    <property type="match status" value="1"/>
</dbReference>
<protein>
    <recommendedName>
        <fullName evidence="6 16">Alpha-amylase</fullName>
        <ecNumber evidence="6 16">3.2.1.1</ecNumber>
    </recommendedName>
</protein>
<evidence type="ECO:0000256" key="10">
    <source>
        <dbReference type="ARBA" id="ARBA00022837"/>
    </source>
</evidence>
<dbReference type="Gene3D" id="2.60.40.1180">
    <property type="entry name" value="Golgi alpha-mannosidase II"/>
    <property type="match status" value="1"/>
</dbReference>
<dbReference type="Pfam" id="PF02806">
    <property type="entry name" value="Alpha-amylase_C"/>
    <property type="match status" value="1"/>
</dbReference>
<feature type="signal peptide" evidence="17">
    <location>
        <begin position="1"/>
        <end position="24"/>
    </location>
</feature>
<evidence type="ECO:0000256" key="1">
    <source>
        <dbReference type="ARBA" id="ARBA00000548"/>
    </source>
</evidence>
<evidence type="ECO:0000256" key="14">
    <source>
        <dbReference type="ARBA" id="ARBA00023295"/>
    </source>
</evidence>
<evidence type="ECO:0000256" key="8">
    <source>
        <dbReference type="ARBA" id="ARBA00022729"/>
    </source>
</evidence>
<comment type="subunit">
    <text evidence="5">Monomer.</text>
</comment>
<dbReference type="STRING" id="7375.A0A0L0CMC5"/>
<dbReference type="InterPro" id="IPR031319">
    <property type="entry name" value="A-amylase_C"/>
</dbReference>
<evidence type="ECO:0000256" key="9">
    <source>
        <dbReference type="ARBA" id="ARBA00022801"/>
    </source>
</evidence>
<evidence type="ECO:0000256" key="3">
    <source>
        <dbReference type="ARBA" id="ARBA00001923"/>
    </source>
</evidence>